<dbReference type="SUPFAM" id="SSF51658">
    <property type="entry name" value="Xylose isomerase-like"/>
    <property type="match status" value="1"/>
</dbReference>
<reference evidence="3" key="4">
    <citation type="submission" date="2017-11" db="EMBL/GenBank/DDBJ databases">
        <title>Complete genome sequence of Serratia sp. ATCC 39006.</title>
        <authorList>
            <person name="Hampton H.G."/>
            <person name="Jackson S.A."/>
            <person name="Jauregui R."/>
            <person name="Poulter G.T.M."/>
            <person name="Salmond G.P.C."/>
            <person name="Fineran P.C."/>
        </authorList>
    </citation>
    <scope>NUCLEOTIDE SEQUENCE</scope>
    <source>
        <strain evidence="3">ATCC 39006</strain>
    </source>
</reference>
<dbReference type="OrthoDB" id="9763101at2"/>
<dbReference type="NCBIfam" id="NF003818">
    <property type="entry name" value="PRK05409.1"/>
    <property type="match status" value="1"/>
</dbReference>
<evidence type="ECO:0000313" key="4">
    <source>
        <dbReference type="Proteomes" id="UP000017700"/>
    </source>
</evidence>
<gene>
    <name evidence="2" type="ORF">CWC46_15465</name>
    <name evidence="3" type="ORF">Ser39006_015470</name>
</gene>
<dbReference type="InterPro" id="IPR036237">
    <property type="entry name" value="Xyl_isomerase-like_sf"/>
</dbReference>
<protein>
    <recommendedName>
        <fullName evidence="1">UPF0276 protein CWC46_15465</fullName>
    </recommendedName>
</protein>
<reference evidence="2 5" key="3">
    <citation type="submission" date="2017-11" db="EMBL/GenBank/DDBJ databases">
        <title>Complete genome sequence of Serratia sp. ATCC 39006 LacA.</title>
        <authorList>
            <person name="Hampton H.G."/>
            <person name="Jackson S.A."/>
            <person name="Jauregui R."/>
            <person name="Poulter G.T.M."/>
            <person name="Salmond G.P.C."/>
            <person name="Fineran P.C."/>
        </authorList>
    </citation>
    <scope>NUCLEOTIDE SEQUENCE [LARGE SCALE GENOMIC DNA]</scope>
    <source>
        <strain evidence="2 5">ATCC 39006</strain>
    </source>
</reference>
<name>A0A2I5T952_SERS3</name>
<evidence type="ECO:0000313" key="5">
    <source>
        <dbReference type="Proteomes" id="UP000233778"/>
    </source>
</evidence>
<dbReference type="Proteomes" id="UP000017700">
    <property type="component" value="Chromosome"/>
</dbReference>
<organism evidence="3 4">
    <name type="scientific">Serratia sp. (strain ATCC 39006)</name>
    <name type="common">Prodigiosinella confusarubida</name>
    <dbReference type="NCBI Taxonomy" id="104623"/>
    <lineage>
        <taxon>Bacteria</taxon>
        <taxon>Pseudomonadati</taxon>
        <taxon>Pseudomonadota</taxon>
        <taxon>Gammaproteobacteria</taxon>
        <taxon>Enterobacterales</taxon>
        <taxon>Pectobacteriaceae</taxon>
        <taxon>Prodigiosinella</taxon>
    </lineage>
</organism>
<evidence type="ECO:0000313" key="3">
    <source>
        <dbReference type="EMBL" id="AUH05412.1"/>
    </source>
</evidence>
<dbReference type="Proteomes" id="UP000233778">
    <property type="component" value="Chromosome"/>
</dbReference>
<dbReference type="AlphaFoldDB" id="A0A2I5T952"/>
<dbReference type="Pfam" id="PF05114">
    <property type="entry name" value="MbnB_TglH_ChrH"/>
    <property type="match status" value="1"/>
</dbReference>
<dbReference type="InterPro" id="IPR007801">
    <property type="entry name" value="MbnB/TglH/ChrH"/>
</dbReference>
<dbReference type="HAMAP" id="MF_00697">
    <property type="entry name" value="UPF0276"/>
    <property type="match status" value="1"/>
</dbReference>
<keyword evidence="4" id="KW-1185">Reference proteome</keyword>
<dbReference type="RefSeq" id="WP_021015653.1">
    <property type="nucleotide sequence ID" value="NZ_CP025084.1"/>
</dbReference>
<dbReference type="PANTHER" id="PTHR42194">
    <property type="entry name" value="UPF0276 PROTEIN HI_1600"/>
    <property type="match status" value="1"/>
</dbReference>
<dbReference type="STRING" id="104623.Ser39006_02388"/>
<dbReference type="PANTHER" id="PTHR42194:SF1">
    <property type="entry name" value="UPF0276 PROTEIN HI_1600"/>
    <property type="match status" value="1"/>
</dbReference>
<dbReference type="Gene3D" id="3.20.20.150">
    <property type="entry name" value="Divalent-metal-dependent TIM barrel enzymes"/>
    <property type="match status" value="1"/>
</dbReference>
<reference evidence="3" key="2">
    <citation type="submission" date="2013-09" db="EMBL/GenBank/DDBJ databases">
        <authorList>
            <person name="Wang G."/>
            <person name="Yang Y."/>
            <person name="Su Y."/>
        </authorList>
    </citation>
    <scope>NUCLEOTIDE SEQUENCE</scope>
    <source>
        <strain evidence="3">ATCC 39006</strain>
    </source>
</reference>
<comment type="similarity">
    <text evidence="1">Belongs to the UPF0276 family.</text>
</comment>
<sequence length="307" mass="34176">MKSTVSFAPSACGASLITTGSALPLRAGIGLKPEHFLAIIEEQPDLGFFEIHAENYMMAGGPFHHYLTRIREQYPLSIHGVGLSIGSERPLDKPHLDRLATLIDRYQPQSFSEHLAWSSHGGIFLNDLLPLPYNQQTLQRVCEHIDQVQNRLRRPMLLENPATYVEFTTSDRSETDFIREVLRHTGCGLLLDVNNVYVTCTNHGRDPYAYLQALSGLWIGEIHLAGFAREEDALGDPLLIDSHGAPIADAVWQLYAFALSELGPVPTLIERDNDIPSLAVLCHEAHLAEQRLNAHAARHHDPMEGTV</sequence>
<proteinExistence type="inferred from homology"/>
<reference evidence="3 4" key="1">
    <citation type="journal article" date="2013" name="Genome Announc.">
        <title>Draft genome sequence of Serratia sp. strain ATCC 39006, a model bacterium for analysis of the biosynthesis and regulation of prodigiosin, a carbapenem, and gas vesicles.</title>
        <authorList>
            <person name="Fineran P.C."/>
            <person name="Iglesias Cans M.C."/>
            <person name="Ramsay J.P."/>
            <person name="Wilf N.M."/>
            <person name="Cossyleon D."/>
            <person name="McNeil M.B."/>
            <person name="Williamson N.R."/>
            <person name="Monson R.E."/>
            <person name="Becher S.A."/>
            <person name="Stanton J.A."/>
            <person name="Brugger K."/>
            <person name="Brown S.D."/>
            <person name="Salmond G.P."/>
        </authorList>
    </citation>
    <scope>NUCLEOTIDE SEQUENCE [LARGE SCALE GENOMIC DNA]</scope>
    <source>
        <strain evidence="3">ATCC 39006</strain>
        <strain evidence="4">ATCC 39006 / SC 11482</strain>
    </source>
</reference>
<evidence type="ECO:0000313" key="2">
    <source>
        <dbReference type="EMBL" id="AUH01091.1"/>
    </source>
</evidence>
<accession>A0A2I5T952</accession>
<dbReference type="KEGG" id="serq:CWC46_15465"/>
<dbReference type="EMBL" id="CP025084">
    <property type="protein sequence ID" value="AUH05412.1"/>
    <property type="molecule type" value="Genomic_DNA"/>
</dbReference>
<dbReference type="EMBL" id="CP025085">
    <property type="protein sequence ID" value="AUH01091.1"/>
    <property type="molecule type" value="Genomic_DNA"/>
</dbReference>
<evidence type="ECO:0000256" key="1">
    <source>
        <dbReference type="HAMAP-Rule" id="MF_00697"/>
    </source>
</evidence>
<dbReference type="KEGG" id="sera:Ser39006_015470"/>